<keyword evidence="2" id="KW-0436">Ligase</keyword>
<dbReference type="AlphaFoldDB" id="L1MMB0"/>
<dbReference type="PANTHER" id="PTHR43749">
    <property type="entry name" value="RNA-SPLICING LIGASE RTCB"/>
    <property type="match status" value="1"/>
</dbReference>
<dbReference type="GO" id="GO:0003909">
    <property type="term" value="F:DNA ligase activity"/>
    <property type="evidence" value="ECO:0007669"/>
    <property type="project" value="TreeGrafter"/>
</dbReference>
<accession>L1MMB0</accession>
<dbReference type="Proteomes" id="UP000010445">
    <property type="component" value="Unassembled WGS sequence"/>
</dbReference>
<dbReference type="eggNOG" id="COG1690">
    <property type="taxonomic scope" value="Bacteria"/>
</dbReference>
<evidence type="ECO:0000256" key="8">
    <source>
        <dbReference type="ARBA" id="ARBA00047746"/>
    </source>
</evidence>
<gene>
    <name evidence="12" type="ORF">HMPREF9997_00240</name>
</gene>
<dbReference type="InterPro" id="IPR052915">
    <property type="entry name" value="RtcB-like"/>
</dbReference>
<dbReference type="Gene3D" id="3.90.1860.10">
    <property type="entry name" value="tRNA-splicing ligase RtcB"/>
    <property type="match status" value="1"/>
</dbReference>
<dbReference type="GO" id="GO:0006396">
    <property type="term" value="P:RNA processing"/>
    <property type="evidence" value="ECO:0007669"/>
    <property type="project" value="InterPro"/>
</dbReference>
<feature type="binding site" evidence="11">
    <location>
        <position position="260"/>
    </location>
    <ligand>
        <name>Mn(2+)</name>
        <dbReference type="ChEBI" id="CHEBI:29035"/>
        <label>2</label>
    </ligand>
</feature>
<feature type="binding site" evidence="10">
    <location>
        <begin position="148"/>
        <end position="152"/>
    </location>
    <ligand>
        <name>GMP</name>
        <dbReference type="ChEBI" id="CHEBI:58115"/>
    </ligand>
</feature>
<keyword evidence="6 10" id="KW-0342">GTP-binding</keyword>
<protein>
    <recommendedName>
        <fullName evidence="1">3'-phosphate/5'-hydroxy nucleic acid ligase</fullName>
        <ecNumber evidence="1">6.5.1.8</ecNumber>
    </recommendedName>
</protein>
<feature type="binding site" evidence="10">
    <location>
        <begin position="292"/>
        <end position="295"/>
    </location>
    <ligand>
        <name>GMP</name>
        <dbReference type="ChEBI" id="CHEBI:58115"/>
    </ligand>
</feature>
<evidence type="ECO:0000256" key="2">
    <source>
        <dbReference type="ARBA" id="ARBA00022598"/>
    </source>
</evidence>
<feature type="binding site" evidence="11">
    <location>
        <position position="166"/>
    </location>
    <ligand>
        <name>Mn(2+)</name>
        <dbReference type="ChEBI" id="CHEBI:29035"/>
        <label>2</label>
    </ligand>
</feature>
<dbReference type="GO" id="GO:0170057">
    <property type="term" value="F:RNA ligase (GTP) activity"/>
    <property type="evidence" value="ECO:0007669"/>
    <property type="project" value="UniProtKB-EC"/>
</dbReference>
<dbReference type="GO" id="GO:0030145">
    <property type="term" value="F:manganese ion binding"/>
    <property type="evidence" value="ECO:0007669"/>
    <property type="project" value="TreeGrafter"/>
</dbReference>
<dbReference type="STRING" id="1035195.HMPREF9997_00240"/>
<dbReference type="PATRIC" id="fig|1035195.3.peg.224"/>
<evidence type="ECO:0000256" key="6">
    <source>
        <dbReference type="ARBA" id="ARBA00023134"/>
    </source>
</evidence>
<evidence type="ECO:0000256" key="3">
    <source>
        <dbReference type="ARBA" id="ARBA00022723"/>
    </source>
</evidence>
<dbReference type="EMBL" id="AMEM01000006">
    <property type="protein sequence ID" value="EKX92195.1"/>
    <property type="molecule type" value="Genomic_DNA"/>
</dbReference>
<dbReference type="HOGENOM" id="CLU_022279_1_1_11"/>
<keyword evidence="4 10" id="KW-0547">Nucleotide-binding</keyword>
<feature type="binding site" evidence="10">
    <location>
        <position position="386"/>
    </location>
    <ligand>
        <name>GMP</name>
        <dbReference type="ChEBI" id="CHEBI:58115"/>
    </ligand>
</feature>
<feature type="binding site" evidence="10">
    <location>
        <position position="299"/>
    </location>
    <ligand>
        <name>GMP</name>
        <dbReference type="ChEBI" id="CHEBI:58115"/>
    </ligand>
</feature>
<sequence length="387" mass="42466">MWSPLYDVDHTAQQQIRNASLLPWVHGVAVMPDVHAGAGVTVGSVIAMHGAVSPAAVGVDIGCGMMAVKTTATLSDLPDNLAGIRAAWENVVPVGFAKHKTHAALLGRDGFMRRDVKKLFSRFTNLRVDVSAKENNAVRQCGTLGSGNHFIELCSDNHGILWLMLHSGSRNIGKEIAERHIYRAKHLEWNSDIPDRNLAVFLHRDQDGTEYKEWADYLHDIYWAQEYALLNRRIMMGSIKAALQNILPQVAFTQDINCHHNYVSEETYDGLDLVITRKGAISAQTSELGIIPGSMGTGSYIVRGLGNTASYCSASHGAGRTMSRGAARQAFTLDDLIEQTRGVECRKDYGVLDEIPGAYKDLSQVLSHEVDLVEIMAKLDTLLCIKG</sequence>
<dbReference type="EC" id="6.5.1.8" evidence="1"/>
<evidence type="ECO:0000313" key="12">
    <source>
        <dbReference type="EMBL" id="EKX92195.1"/>
    </source>
</evidence>
<dbReference type="GO" id="GO:0042245">
    <property type="term" value="P:RNA repair"/>
    <property type="evidence" value="ECO:0007669"/>
    <property type="project" value="UniProtKB-KW"/>
</dbReference>
<dbReference type="InterPro" id="IPR001233">
    <property type="entry name" value="RtcB"/>
</dbReference>
<evidence type="ECO:0000256" key="4">
    <source>
        <dbReference type="ARBA" id="ARBA00022741"/>
    </source>
</evidence>
<dbReference type="Pfam" id="PF01139">
    <property type="entry name" value="RtcB"/>
    <property type="match status" value="1"/>
</dbReference>
<evidence type="ECO:0000256" key="10">
    <source>
        <dbReference type="PIRSR" id="PIRSR601233-2"/>
    </source>
</evidence>
<name>L1MMB0_9CORY</name>
<proteinExistence type="predicted"/>
<feature type="binding site" evidence="11">
    <location>
        <position position="60"/>
    </location>
    <ligand>
        <name>Mn(2+)</name>
        <dbReference type="ChEBI" id="CHEBI:29035"/>
        <label>1</label>
    </ligand>
</feature>
<feature type="binding site" evidence="11">
    <location>
        <position position="149"/>
    </location>
    <ligand>
        <name>Mn(2+)</name>
        <dbReference type="ChEBI" id="CHEBI:29035"/>
        <label>1</label>
    </ligand>
</feature>
<dbReference type="SUPFAM" id="SSF103365">
    <property type="entry name" value="Hypothetical protein PH1602"/>
    <property type="match status" value="1"/>
</dbReference>
<dbReference type="InterPro" id="IPR036025">
    <property type="entry name" value="RtcB-like_sf"/>
</dbReference>
<keyword evidence="3 11" id="KW-0479">Metal-binding</keyword>
<reference evidence="12 13" key="1">
    <citation type="submission" date="2012-05" db="EMBL/GenBank/DDBJ databases">
        <authorList>
            <person name="Weinstock G."/>
            <person name="Sodergren E."/>
            <person name="Lobos E.A."/>
            <person name="Fulton L."/>
            <person name="Fulton R."/>
            <person name="Courtney L."/>
            <person name="Fronick C."/>
            <person name="O'Laughlin M."/>
            <person name="Godfrey J."/>
            <person name="Wilson R.M."/>
            <person name="Miner T."/>
            <person name="Farmer C."/>
            <person name="Delehaunty K."/>
            <person name="Cordes M."/>
            <person name="Minx P."/>
            <person name="Tomlinson C."/>
            <person name="Chen J."/>
            <person name="Wollam A."/>
            <person name="Pepin K.H."/>
            <person name="Bhonagiri V."/>
            <person name="Zhang X."/>
            <person name="Suruliraj S."/>
            <person name="Warren W."/>
            <person name="Mitreva M."/>
            <person name="Mardis E.R."/>
            <person name="Wilson R.K."/>
        </authorList>
    </citation>
    <scope>NUCLEOTIDE SEQUENCE [LARGE SCALE GENOMIC DNA]</scope>
    <source>
        <strain evidence="12 13">F0235</strain>
    </source>
</reference>
<comment type="caution">
    <text evidence="12">The sequence shown here is derived from an EMBL/GenBank/DDBJ whole genome shotgun (WGS) entry which is preliminary data.</text>
</comment>
<evidence type="ECO:0000256" key="1">
    <source>
        <dbReference type="ARBA" id="ARBA00012726"/>
    </source>
</evidence>
<feature type="active site" description="GMP-histidine intermediate" evidence="9">
    <location>
        <position position="316"/>
    </location>
</feature>
<keyword evidence="7 11" id="KW-0464">Manganese</keyword>
<evidence type="ECO:0000313" key="13">
    <source>
        <dbReference type="Proteomes" id="UP000010445"/>
    </source>
</evidence>
<comment type="catalytic activity">
    <reaction evidence="8">
        <text>a 3'-end 3'-phospho-ribonucleotide-RNA + a 5'-end dephospho-ribonucleoside-RNA + GTP = a ribonucleotidyl-ribonucleotide-RNA + GMP + diphosphate</text>
        <dbReference type="Rhea" id="RHEA:68076"/>
        <dbReference type="Rhea" id="RHEA-COMP:10463"/>
        <dbReference type="Rhea" id="RHEA-COMP:13936"/>
        <dbReference type="Rhea" id="RHEA-COMP:17355"/>
        <dbReference type="ChEBI" id="CHEBI:33019"/>
        <dbReference type="ChEBI" id="CHEBI:37565"/>
        <dbReference type="ChEBI" id="CHEBI:58115"/>
        <dbReference type="ChEBI" id="CHEBI:83062"/>
        <dbReference type="ChEBI" id="CHEBI:138284"/>
        <dbReference type="ChEBI" id="CHEBI:173118"/>
        <dbReference type="EC" id="6.5.1.8"/>
    </reaction>
</comment>
<evidence type="ECO:0000256" key="11">
    <source>
        <dbReference type="PIRSR" id="PIRSR601233-3"/>
    </source>
</evidence>
<dbReference type="GO" id="GO:0005525">
    <property type="term" value="F:GTP binding"/>
    <property type="evidence" value="ECO:0007669"/>
    <property type="project" value="UniProtKB-KW"/>
</dbReference>
<evidence type="ECO:0000256" key="5">
    <source>
        <dbReference type="ARBA" id="ARBA00022800"/>
    </source>
</evidence>
<dbReference type="GO" id="GO:0006281">
    <property type="term" value="P:DNA repair"/>
    <property type="evidence" value="ECO:0007669"/>
    <property type="project" value="TreeGrafter"/>
</dbReference>
<feature type="binding site" evidence="10">
    <location>
        <begin position="260"/>
        <end position="261"/>
    </location>
    <ligand>
        <name>GMP</name>
        <dbReference type="ChEBI" id="CHEBI:58115"/>
    </ligand>
</feature>
<evidence type="ECO:0000256" key="7">
    <source>
        <dbReference type="ARBA" id="ARBA00023211"/>
    </source>
</evidence>
<feature type="binding site" evidence="10">
    <location>
        <begin position="316"/>
        <end position="319"/>
    </location>
    <ligand>
        <name>GMP</name>
        <dbReference type="ChEBI" id="CHEBI:58115"/>
    </ligand>
</feature>
<keyword evidence="5" id="KW-0692">RNA repair</keyword>
<dbReference type="PANTHER" id="PTHR43749:SF2">
    <property type="entry name" value="RNA-SPLICING LIGASE RTCB"/>
    <property type="match status" value="1"/>
</dbReference>
<evidence type="ECO:0000256" key="9">
    <source>
        <dbReference type="PIRSR" id="PIRSR601233-1"/>
    </source>
</evidence>
<comment type="cofactor">
    <cofactor evidence="11">
        <name>Mn(2+)</name>
        <dbReference type="ChEBI" id="CHEBI:29035"/>
    </cofactor>
    <text evidence="11">Binds 2 manganese ions per subunit.</text>
</comment>
<keyword evidence="13" id="KW-1185">Reference proteome</keyword>
<organism evidence="12 13">
    <name type="scientific">Corynebacterium durum F0235</name>
    <dbReference type="NCBI Taxonomy" id="1035195"/>
    <lineage>
        <taxon>Bacteria</taxon>
        <taxon>Bacillati</taxon>
        <taxon>Actinomycetota</taxon>
        <taxon>Actinomycetes</taxon>
        <taxon>Mycobacteriales</taxon>
        <taxon>Corynebacteriaceae</taxon>
        <taxon>Corynebacterium</taxon>
    </lineage>
</organism>